<keyword evidence="1" id="KW-0472">Membrane</keyword>
<protein>
    <submittedName>
        <fullName evidence="2">CESA6</fullName>
    </submittedName>
</protein>
<accession>A0A0A9E6V3</accession>
<dbReference type="EMBL" id="GBRH01202079">
    <property type="protein sequence ID" value="JAD95816.1"/>
    <property type="molecule type" value="Transcribed_RNA"/>
</dbReference>
<proteinExistence type="predicted"/>
<feature type="transmembrane region" description="Helical" evidence="1">
    <location>
        <begin position="21"/>
        <end position="39"/>
    </location>
</feature>
<evidence type="ECO:0000313" key="2">
    <source>
        <dbReference type="EMBL" id="JAD95816.1"/>
    </source>
</evidence>
<reference evidence="2" key="1">
    <citation type="submission" date="2014-09" db="EMBL/GenBank/DDBJ databases">
        <authorList>
            <person name="Magalhaes I.L.F."/>
            <person name="Oliveira U."/>
            <person name="Santos F.R."/>
            <person name="Vidigal T.H.D.A."/>
            <person name="Brescovit A.D."/>
            <person name="Santos A.J."/>
        </authorList>
    </citation>
    <scope>NUCLEOTIDE SEQUENCE</scope>
    <source>
        <tissue evidence="2">Shoot tissue taken approximately 20 cm above the soil surface</tissue>
    </source>
</reference>
<keyword evidence="1" id="KW-1133">Transmembrane helix</keyword>
<dbReference type="AlphaFoldDB" id="A0A0A9E6V3"/>
<keyword evidence="1" id="KW-0812">Transmembrane</keyword>
<name>A0A0A9E6V3_ARUDO</name>
<reference evidence="2" key="2">
    <citation type="journal article" date="2015" name="Data Brief">
        <title>Shoot transcriptome of the giant reed, Arundo donax.</title>
        <authorList>
            <person name="Barrero R.A."/>
            <person name="Guerrero F.D."/>
            <person name="Moolhuijzen P."/>
            <person name="Goolsby J.A."/>
            <person name="Tidwell J."/>
            <person name="Bellgard S.E."/>
            <person name="Bellgard M.I."/>
        </authorList>
    </citation>
    <scope>NUCLEOTIDE SEQUENCE</scope>
    <source>
        <tissue evidence="2">Shoot tissue taken approximately 20 cm above the soil surface</tissue>
    </source>
</reference>
<evidence type="ECO:0000256" key="1">
    <source>
        <dbReference type="SAM" id="Phobius"/>
    </source>
</evidence>
<organism evidence="2">
    <name type="scientific">Arundo donax</name>
    <name type="common">Giant reed</name>
    <name type="synonym">Donax arundinaceus</name>
    <dbReference type="NCBI Taxonomy" id="35708"/>
    <lineage>
        <taxon>Eukaryota</taxon>
        <taxon>Viridiplantae</taxon>
        <taxon>Streptophyta</taxon>
        <taxon>Embryophyta</taxon>
        <taxon>Tracheophyta</taxon>
        <taxon>Spermatophyta</taxon>
        <taxon>Magnoliopsida</taxon>
        <taxon>Liliopsida</taxon>
        <taxon>Poales</taxon>
        <taxon>Poaceae</taxon>
        <taxon>PACMAD clade</taxon>
        <taxon>Arundinoideae</taxon>
        <taxon>Arundineae</taxon>
        <taxon>Arundo</taxon>
    </lineage>
</organism>
<sequence length="48" mass="5155">MATPLHLISSMPVTKMQMKSAMNQILATLVSSGVINFPVSKHMAGKVQ</sequence>